<name>A0ABQ3ERD0_9HYPH</name>
<comment type="caution">
    <text evidence="3">The sequence shown here is derived from an EMBL/GenBank/DDBJ whole genome shotgun (WGS) entry which is preliminary data.</text>
</comment>
<dbReference type="EMBL" id="BMXE01000006">
    <property type="protein sequence ID" value="GHB40976.1"/>
    <property type="molecule type" value="Genomic_DNA"/>
</dbReference>
<accession>A0ABQ3ERD0</accession>
<comment type="similarity">
    <text evidence="1">Belongs to the short-chain dehydrogenases/reductases (SDR) family.</text>
</comment>
<reference evidence="4" key="1">
    <citation type="journal article" date="2019" name="Int. J. Syst. Evol. Microbiol.">
        <title>The Global Catalogue of Microorganisms (GCM) 10K type strain sequencing project: providing services to taxonomists for standard genome sequencing and annotation.</title>
        <authorList>
            <consortium name="The Broad Institute Genomics Platform"/>
            <consortium name="The Broad Institute Genome Sequencing Center for Infectious Disease"/>
            <person name="Wu L."/>
            <person name="Ma J."/>
        </authorList>
    </citation>
    <scope>NUCLEOTIDE SEQUENCE [LARGE SCALE GENOMIC DNA]</scope>
    <source>
        <strain evidence="4">KCTC 12861</strain>
    </source>
</reference>
<dbReference type="InterPro" id="IPR036291">
    <property type="entry name" value="NAD(P)-bd_dom_sf"/>
</dbReference>
<organism evidence="3 4">
    <name type="scientific">Pseudovibrio japonicus</name>
    <dbReference type="NCBI Taxonomy" id="366534"/>
    <lineage>
        <taxon>Bacteria</taxon>
        <taxon>Pseudomonadati</taxon>
        <taxon>Pseudomonadota</taxon>
        <taxon>Alphaproteobacteria</taxon>
        <taxon>Hyphomicrobiales</taxon>
        <taxon>Stappiaceae</taxon>
        <taxon>Pseudovibrio</taxon>
    </lineage>
</organism>
<dbReference type="CDD" id="cd05233">
    <property type="entry name" value="SDR_c"/>
    <property type="match status" value="1"/>
</dbReference>
<dbReference type="SUPFAM" id="SSF51735">
    <property type="entry name" value="NAD(P)-binding Rossmann-fold domains"/>
    <property type="match status" value="1"/>
</dbReference>
<evidence type="ECO:0000256" key="2">
    <source>
        <dbReference type="ARBA" id="ARBA00023002"/>
    </source>
</evidence>
<dbReference type="PRINTS" id="PR00081">
    <property type="entry name" value="GDHRDH"/>
</dbReference>
<dbReference type="InterPro" id="IPR002347">
    <property type="entry name" value="SDR_fam"/>
</dbReference>
<gene>
    <name evidence="3" type="ORF">GCM10007094_33020</name>
</gene>
<dbReference type="Proteomes" id="UP000637980">
    <property type="component" value="Unassembled WGS sequence"/>
</dbReference>
<proteinExistence type="inferred from homology"/>
<keyword evidence="4" id="KW-1185">Reference proteome</keyword>
<dbReference type="PANTHER" id="PTHR24321:SF8">
    <property type="entry name" value="ESTRADIOL 17-BETA-DEHYDROGENASE 8-RELATED"/>
    <property type="match status" value="1"/>
</dbReference>
<evidence type="ECO:0000313" key="3">
    <source>
        <dbReference type="EMBL" id="GHB40976.1"/>
    </source>
</evidence>
<keyword evidence="2" id="KW-0560">Oxidoreductase</keyword>
<evidence type="ECO:0000256" key="1">
    <source>
        <dbReference type="ARBA" id="ARBA00006484"/>
    </source>
</evidence>
<dbReference type="PANTHER" id="PTHR24321">
    <property type="entry name" value="DEHYDROGENASES, SHORT CHAIN"/>
    <property type="match status" value="1"/>
</dbReference>
<sequence>MIMQPRFAGQTALITGAGSGIGRATAIRLAEEGAAVALVDLNEKGLNQTAEMLPEGTNSGIYVLNVADEEAVERCVGEVESSLGGISVLCNNAGIICEGSWGGSHEKFGDWIKVYEVNVLGAMLFTKYTKEQLKASGKGSIVNTASVAGIRGGAGGNAYSASKAALINFTKTSACDFGADGVRVNAVCPGLIETGMTKPVFDYARNTGKEAKLGTRAELRRHGEPTEVAATIAFLASGDASFITGQALAVDGGNTSSLNMPGMKV</sequence>
<protein>
    <submittedName>
        <fullName evidence="3">Oxidoreductase</fullName>
    </submittedName>
</protein>
<evidence type="ECO:0000313" key="4">
    <source>
        <dbReference type="Proteomes" id="UP000637980"/>
    </source>
</evidence>
<dbReference type="Gene3D" id="3.40.50.720">
    <property type="entry name" value="NAD(P)-binding Rossmann-like Domain"/>
    <property type="match status" value="1"/>
</dbReference>
<dbReference type="Pfam" id="PF13561">
    <property type="entry name" value="adh_short_C2"/>
    <property type="match status" value="1"/>
</dbReference>
<dbReference type="NCBIfam" id="NF005559">
    <property type="entry name" value="PRK07231.1"/>
    <property type="match status" value="1"/>
</dbReference>
<dbReference type="PRINTS" id="PR00080">
    <property type="entry name" value="SDRFAMILY"/>
</dbReference>